<gene>
    <name evidence="3" type="ORF">E9998_12275</name>
</gene>
<accession>A0A4S8PDD6</accession>
<keyword evidence="4" id="KW-1185">Reference proteome</keyword>
<comment type="caution">
    <text evidence="3">The sequence shown here is derived from an EMBL/GenBank/DDBJ whole genome shotgun (WGS) entry which is preliminary data.</text>
</comment>
<evidence type="ECO:0000259" key="2">
    <source>
        <dbReference type="Pfam" id="PF04149"/>
    </source>
</evidence>
<evidence type="ECO:0000313" key="3">
    <source>
        <dbReference type="EMBL" id="THV28377.1"/>
    </source>
</evidence>
<dbReference type="InterPro" id="IPR007278">
    <property type="entry name" value="DUF397"/>
</dbReference>
<dbReference type="EMBL" id="STGX01000008">
    <property type="protein sequence ID" value="THV28377.1"/>
    <property type="molecule type" value="Genomic_DNA"/>
</dbReference>
<dbReference type="OrthoDB" id="4570646at2"/>
<sequence length="105" mass="11322">MSQAGWRKSSRSSNSQDSACVEARVAPWRKSSRSSSSQDSQCVEARPATSGFQVRDSKLGEGSPIFDLGASDFTGLLRAAGRALTSCVERARARTRLGPFVLNIR</sequence>
<protein>
    <submittedName>
        <fullName evidence="3">DUF397 domain-containing protein</fullName>
    </submittedName>
</protein>
<dbReference type="Proteomes" id="UP000305792">
    <property type="component" value="Unassembled WGS sequence"/>
</dbReference>
<name>A0A4S8PDD6_9ACTN</name>
<evidence type="ECO:0000256" key="1">
    <source>
        <dbReference type="SAM" id="MobiDB-lite"/>
    </source>
</evidence>
<evidence type="ECO:0000313" key="4">
    <source>
        <dbReference type="Proteomes" id="UP000305792"/>
    </source>
</evidence>
<proteinExistence type="predicted"/>
<reference evidence="3 4" key="1">
    <citation type="journal article" date="2018" name="Int. J. Syst. Evol. Microbiol.">
        <title>Glycomyces paridis sp. nov., isolated from the medicinal plant Paris polyphylla.</title>
        <authorList>
            <person name="Fang X.M."/>
            <person name="Bai J.L."/>
            <person name="Su J."/>
            <person name="Zhao L.L."/>
            <person name="Liu H.Y."/>
            <person name="Ma B.P."/>
            <person name="Zhang Y.Q."/>
            <person name="Yu L.Y."/>
        </authorList>
    </citation>
    <scope>NUCLEOTIDE SEQUENCE [LARGE SCALE GENOMIC DNA]</scope>
    <source>
        <strain evidence="3 4">CPCC 204357</strain>
    </source>
</reference>
<dbReference type="RefSeq" id="WP_136529988.1">
    <property type="nucleotide sequence ID" value="NZ_STGX01000008.1"/>
</dbReference>
<dbReference type="Pfam" id="PF04149">
    <property type="entry name" value="DUF397"/>
    <property type="match status" value="1"/>
</dbReference>
<dbReference type="AlphaFoldDB" id="A0A4S8PDD6"/>
<feature type="domain" description="DUF397" evidence="2">
    <location>
        <begin position="26"/>
        <end position="80"/>
    </location>
</feature>
<feature type="region of interest" description="Disordered" evidence="1">
    <location>
        <begin position="24"/>
        <end position="48"/>
    </location>
</feature>
<organism evidence="3 4">
    <name type="scientific">Glycomyces paridis</name>
    <dbReference type="NCBI Taxonomy" id="2126555"/>
    <lineage>
        <taxon>Bacteria</taxon>
        <taxon>Bacillati</taxon>
        <taxon>Actinomycetota</taxon>
        <taxon>Actinomycetes</taxon>
        <taxon>Glycomycetales</taxon>
        <taxon>Glycomycetaceae</taxon>
        <taxon>Glycomyces</taxon>
    </lineage>
</organism>